<dbReference type="AlphaFoldDB" id="A0A8K0MXI3"/>
<comment type="caution">
    <text evidence="1">The sequence shown here is derived from an EMBL/GenBank/DDBJ whole genome shotgun (WGS) entry which is preliminary data.</text>
</comment>
<evidence type="ECO:0000313" key="1">
    <source>
        <dbReference type="EMBL" id="KAG1331716.1"/>
    </source>
</evidence>
<dbReference type="Proteomes" id="UP000797356">
    <property type="component" value="Chromosome 2"/>
</dbReference>
<reference evidence="1" key="1">
    <citation type="journal article" date="2017" name="Gigascience">
        <title>The genome draft of coconut (Cocos nucifera).</title>
        <authorList>
            <person name="Xiao Y."/>
            <person name="Xu P."/>
            <person name="Fan H."/>
            <person name="Baudouin L."/>
            <person name="Xia W."/>
            <person name="Bocs S."/>
            <person name="Xu J."/>
            <person name="Li Q."/>
            <person name="Guo A."/>
            <person name="Zhou L."/>
            <person name="Li J."/>
            <person name="Wu Y."/>
            <person name="Ma Z."/>
            <person name="Armero A."/>
            <person name="Issali A.E."/>
            <person name="Liu N."/>
            <person name="Peng M."/>
            <person name="Yang Y."/>
        </authorList>
    </citation>
    <scope>NUCLEOTIDE SEQUENCE</scope>
    <source>
        <tissue evidence="1">Spear leaf of Hainan Tall coconut</tissue>
    </source>
</reference>
<dbReference type="OrthoDB" id="682663at2759"/>
<dbReference type="EMBL" id="CM017873">
    <property type="protein sequence ID" value="KAG1331716.1"/>
    <property type="molecule type" value="Genomic_DNA"/>
</dbReference>
<organism evidence="1 2">
    <name type="scientific">Cocos nucifera</name>
    <name type="common">Coconut palm</name>
    <dbReference type="NCBI Taxonomy" id="13894"/>
    <lineage>
        <taxon>Eukaryota</taxon>
        <taxon>Viridiplantae</taxon>
        <taxon>Streptophyta</taxon>
        <taxon>Embryophyta</taxon>
        <taxon>Tracheophyta</taxon>
        <taxon>Spermatophyta</taxon>
        <taxon>Magnoliopsida</taxon>
        <taxon>Liliopsida</taxon>
        <taxon>Arecaceae</taxon>
        <taxon>Arecoideae</taxon>
        <taxon>Cocoseae</taxon>
        <taxon>Attaleinae</taxon>
        <taxon>Cocos</taxon>
    </lineage>
</organism>
<sequence>MPLAGRLSFRRSIAVISALVDLRHAAATNGGAGGVFELREERGYTSIRDLILTMPPAAAIHSAATAHVSGGWWHCEIPIRNRLVKQAARAYLQPMAVTVRASGSSSRGEAFRRFWAVISCGLTLRSCFDFVRRLIGAI</sequence>
<gene>
    <name evidence="1" type="ORF">COCNU_02G016840</name>
</gene>
<accession>A0A8K0MXI3</accession>
<name>A0A8K0MXI3_COCNU</name>
<reference evidence="1" key="2">
    <citation type="submission" date="2019-07" db="EMBL/GenBank/DDBJ databases">
        <authorList>
            <person name="Yang Y."/>
            <person name="Bocs S."/>
            <person name="Baudouin L."/>
        </authorList>
    </citation>
    <scope>NUCLEOTIDE SEQUENCE</scope>
    <source>
        <tissue evidence="1">Spear leaf of Hainan Tall coconut</tissue>
    </source>
</reference>
<dbReference type="PANTHER" id="PTHR34569">
    <property type="entry name" value="EXPRESSED PROTEIN"/>
    <property type="match status" value="1"/>
</dbReference>
<keyword evidence="2" id="KW-1185">Reference proteome</keyword>
<proteinExistence type="predicted"/>
<dbReference type="PANTHER" id="PTHR34569:SF2">
    <property type="entry name" value="EXPRESSED PROTEIN"/>
    <property type="match status" value="1"/>
</dbReference>
<evidence type="ECO:0000313" key="2">
    <source>
        <dbReference type="Proteomes" id="UP000797356"/>
    </source>
</evidence>
<protein>
    <submittedName>
        <fullName evidence="1">Uncharacterized protein</fullName>
    </submittedName>
</protein>